<dbReference type="WBParaSite" id="SBAD_0000762901-mRNA-1">
    <property type="protein sequence ID" value="SBAD_0000762901-mRNA-1"/>
    <property type="gene ID" value="SBAD_0000762901"/>
</dbReference>
<reference evidence="4 5" key="2">
    <citation type="submission" date="2018-11" db="EMBL/GenBank/DDBJ databases">
        <authorList>
            <consortium name="Pathogen Informatics"/>
        </authorList>
    </citation>
    <scope>NUCLEOTIDE SEQUENCE [LARGE SCALE GENOMIC DNA]</scope>
</reference>
<feature type="compositionally biased region" description="Acidic residues" evidence="2">
    <location>
        <begin position="268"/>
        <end position="278"/>
    </location>
</feature>
<feature type="region of interest" description="Disordered" evidence="2">
    <location>
        <begin position="55"/>
        <end position="91"/>
    </location>
</feature>
<dbReference type="InterPro" id="IPR008962">
    <property type="entry name" value="PapD-like_sf"/>
</dbReference>
<keyword evidence="1" id="KW-0206">Cytoskeleton</keyword>
<dbReference type="InterPro" id="IPR013783">
    <property type="entry name" value="Ig-like_fold"/>
</dbReference>
<evidence type="ECO:0000313" key="5">
    <source>
        <dbReference type="Proteomes" id="UP000270296"/>
    </source>
</evidence>
<dbReference type="SUPFAM" id="SSF49354">
    <property type="entry name" value="PapD-like"/>
    <property type="match status" value="1"/>
</dbReference>
<name>A0A183IUQ8_9BILA</name>
<keyword evidence="1" id="KW-0963">Cytoplasm</keyword>
<keyword evidence="5" id="KW-1185">Reference proteome</keyword>
<dbReference type="Pfam" id="PF00635">
    <property type="entry name" value="Motile_Sperm"/>
    <property type="match status" value="1"/>
</dbReference>
<proteinExistence type="predicted"/>
<dbReference type="Gene3D" id="2.60.40.10">
    <property type="entry name" value="Immunoglobulins"/>
    <property type="match status" value="1"/>
</dbReference>
<reference evidence="6" key="1">
    <citation type="submission" date="2016-06" db="UniProtKB">
        <authorList>
            <consortium name="WormBaseParasite"/>
        </authorList>
    </citation>
    <scope>IDENTIFICATION</scope>
</reference>
<dbReference type="InterPro" id="IPR000535">
    <property type="entry name" value="MSP_dom"/>
</dbReference>
<evidence type="ECO:0000313" key="6">
    <source>
        <dbReference type="WBParaSite" id="SBAD_0000762901-mRNA-1"/>
    </source>
</evidence>
<protein>
    <recommendedName>
        <fullName evidence="1">Major sperm protein</fullName>
    </recommendedName>
</protein>
<accession>A0A183IUQ8</accession>
<dbReference type="AlphaFoldDB" id="A0A183IUQ8"/>
<feature type="compositionally biased region" description="Acidic residues" evidence="2">
    <location>
        <begin position="249"/>
        <end position="261"/>
    </location>
</feature>
<feature type="domain" description="MSP" evidence="3">
    <location>
        <begin position="110"/>
        <end position="232"/>
    </location>
</feature>
<evidence type="ECO:0000313" key="4">
    <source>
        <dbReference type="EMBL" id="VDP12809.1"/>
    </source>
</evidence>
<sequence>MSKIPLDQEPEDFATSEIGSVLPKLAASEKSSSSSSSAHGVAAAAKALPAAAEVQAARSLGSEKSRSAVAHETSSRPSAEVGVDAEATVQPSVPKQTAAVADKWEEAGSRMLVYPRDVIVFDDPLTDISEVEVILTNRSSYRVSFKVKTTRPDHLKIRPGYGFVRSNEMARFRIKCLPFTTGGVPSGDRCTIICAVVPRKLRGVHRAFDLWRGDNPPADNTQYRYSLDIVYTGSRKLPSTEQELSVTDEVNEPENEGWEEEHDTREVEEAEEIEEVQEVEERGETEADASSE</sequence>
<evidence type="ECO:0000256" key="2">
    <source>
        <dbReference type="SAM" id="MobiDB-lite"/>
    </source>
</evidence>
<comment type="function">
    <text evidence="1">Central component in molecular interactions underlying sperm crawling. Forms an extensive filament system that extends from sperm villipoda, along the leading edge of the pseudopod.</text>
</comment>
<gene>
    <name evidence="4" type="ORF">SBAD_LOCUS7355</name>
</gene>
<organism evidence="6">
    <name type="scientific">Soboliphyme baturini</name>
    <dbReference type="NCBI Taxonomy" id="241478"/>
    <lineage>
        <taxon>Eukaryota</taxon>
        <taxon>Metazoa</taxon>
        <taxon>Ecdysozoa</taxon>
        <taxon>Nematoda</taxon>
        <taxon>Enoplea</taxon>
        <taxon>Dorylaimia</taxon>
        <taxon>Dioctophymatida</taxon>
        <taxon>Dioctophymatoidea</taxon>
        <taxon>Soboliphymatidae</taxon>
        <taxon>Soboliphyme</taxon>
    </lineage>
</organism>
<dbReference type="OrthoDB" id="5873870at2759"/>
<feature type="region of interest" description="Disordered" evidence="2">
    <location>
        <begin position="238"/>
        <end position="292"/>
    </location>
</feature>
<evidence type="ECO:0000256" key="1">
    <source>
        <dbReference type="RuleBase" id="RU003425"/>
    </source>
</evidence>
<dbReference type="PROSITE" id="PS50202">
    <property type="entry name" value="MSP"/>
    <property type="match status" value="1"/>
</dbReference>
<dbReference type="EMBL" id="UZAM01010553">
    <property type="protein sequence ID" value="VDP12809.1"/>
    <property type="molecule type" value="Genomic_DNA"/>
</dbReference>
<dbReference type="Proteomes" id="UP000270296">
    <property type="component" value="Unassembled WGS sequence"/>
</dbReference>
<evidence type="ECO:0000259" key="3">
    <source>
        <dbReference type="PROSITE" id="PS50202"/>
    </source>
</evidence>